<dbReference type="PANTHER" id="PTHR21240:SF31">
    <property type="entry name" value="AMIDOHYDROLASE FAMILY PROTEIN (AFU_ORTHOLOGUE AFUA_7G05840)"/>
    <property type="match status" value="1"/>
</dbReference>
<evidence type="ECO:0000313" key="7">
    <source>
        <dbReference type="Proteomes" id="UP000812287"/>
    </source>
</evidence>
<dbReference type="OrthoDB" id="432010at2759"/>
<dbReference type="Proteomes" id="UP000812287">
    <property type="component" value="Unassembled WGS sequence"/>
</dbReference>
<name>A0A9P8B0K9_9AGAR</name>
<evidence type="ECO:0000256" key="1">
    <source>
        <dbReference type="ARBA" id="ARBA00022793"/>
    </source>
</evidence>
<gene>
    <name evidence="6" type="ORF">BT62DRAFT_999284</name>
</gene>
<keyword evidence="2 3" id="KW-0456">Lyase</keyword>
<dbReference type="GO" id="GO:0005829">
    <property type="term" value="C:cytosol"/>
    <property type="evidence" value="ECO:0007669"/>
    <property type="project" value="TreeGrafter"/>
</dbReference>
<dbReference type="InterPro" id="IPR032465">
    <property type="entry name" value="ACMSD"/>
</dbReference>
<accession>A0A9P8B0K9</accession>
<protein>
    <submittedName>
        <fullName evidence="6">Amidohydrolase 2</fullName>
    </submittedName>
</protein>
<dbReference type="Gene3D" id="3.20.20.140">
    <property type="entry name" value="Metal-dependent hydrolases"/>
    <property type="match status" value="1"/>
</dbReference>
<dbReference type="InterPro" id="IPR032466">
    <property type="entry name" value="Metal_Hydrolase"/>
</dbReference>
<keyword evidence="7" id="KW-1185">Reference proteome</keyword>
<dbReference type="Pfam" id="PF04909">
    <property type="entry name" value="Amidohydro_2"/>
    <property type="match status" value="1"/>
</dbReference>
<dbReference type="SUPFAM" id="SSF51556">
    <property type="entry name" value="Metallo-dependent hydrolases"/>
    <property type="match status" value="1"/>
</dbReference>
<comment type="similarity">
    <text evidence="3">Belongs to the metallo-dependent hydrolases superfamily.</text>
</comment>
<keyword evidence="4" id="KW-0732">Signal</keyword>
<feature type="chain" id="PRO_5040422654" evidence="4">
    <location>
        <begin position="18"/>
        <end position="353"/>
    </location>
</feature>
<comment type="caution">
    <text evidence="6">The sequence shown here is derived from an EMBL/GenBank/DDBJ whole genome shotgun (WGS) entry which is preliminary data.</text>
</comment>
<dbReference type="AlphaFoldDB" id="A0A9P8B0K9"/>
<feature type="signal peptide" evidence="4">
    <location>
        <begin position="1"/>
        <end position="17"/>
    </location>
</feature>
<evidence type="ECO:0000256" key="2">
    <source>
        <dbReference type="ARBA" id="ARBA00023239"/>
    </source>
</evidence>
<reference evidence="6" key="1">
    <citation type="submission" date="2020-11" db="EMBL/GenBank/DDBJ databases">
        <title>Adaptations for nitrogen fixation in a non-lichenized fungal sporocarp promotes dispersal by wood-feeding termites.</title>
        <authorList>
            <consortium name="DOE Joint Genome Institute"/>
            <person name="Koch R.A."/>
            <person name="Yoon G."/>
            <person name="Arayal U."/>
            <person name="Lail K."/>
            <person name="Amirebrahimi M."/>
            <person name="Labutti K."/>
            <person name="Lipzen A."/>
            <person name="Riley R."/>
            <person name="Barry K."/>
            <person name="Henrissat B."/>
            <person name="Grigoriev I.V."/>
            <person name="Herr J.R."/>
            <person name="Aime M.C."/>
        </authorList>
    </citation>
    <scope>NUCLEOTIDE SEQUENCE</scope>
    <source>
        <strain evidence="6">MCA 3950</strain>
    </source>
</reference>
<evidence type="ECO:0000256" key="3">
    <source>
        <dbReference type="RuleBase" id="RU366045"/>
    </source>
</evidence>
<dbReference type="RefSeq" id="XP_043046732.1">
    <property type="nucleotide sequence ID" value="XM_043190785.1"/>
</dbReference>
<evidence type="ECO:0000256" key="4">
    <source>
        <dbReference type="SAM" id="SignalP"/>
    </source>
</evidence>
<organism evidence="6 7">
    <name type="scientific">Guyanagaster necrorhizus</name>
    <dbReference type="NCBI Taxonomy" id="856835"/>
    <lineage>
        <taxon>Eukaryota</taxon>
        <taxon>Fungi</taxon>
        <taxon>Dikarya</taxon>
        <taxon>Basidiomycota</taxon>
        <taxon>Agaricomycotina</taxon>
        <taxon>Agaricomycetes</taxon>
        <taxon>Agaricomycetidae</taxon>
        <taxon>Agaricales</taxon>
        <taxon>Marasmiineae</taxon>
        <taxon>Physalacriaceae</taxon>
        <taxon>Guyanagaster</taxon>
    </lineage>
</organism>
<dbReference type="GO" id="GO:0016787">
    <property type="term" value="F:hydrolase activity"/>
    <property type="evidence" value="ECO:0007669"/>
    <property type="project" value="InterPro"/>
</dbReference>
<feature type="domain" description="Amidohydrolase-related" evidence="5">
    <location>
        <begin position="57"/>
        <end position="333"/>
    </location>
</feature>
<dbReference type="GO" id="GO:0019748">
    <property type="term" value="P:secondary metabolic process"/>
    <property type="evidence" value="ECO:0007669"/>
    <property type="project" value="TreeGrafter"/>
</dbReference>
<proteinExistence type="inferred from homology"/>
<keyword evidence="1 3" id="KW-0210">Decarboxylase</keyword>
<sequence>MKRFVLLALTAASFVHARVWNDTGVGAVVFEEAWAPPELAATVGGAPALGKTLADLEANLVDIHDKRLALMDKFGIDFMVLSCAQPCVQGVSDPEEAAAMAVDLNNNLADLISNNTLRFGAFAALAMHNATVAAQELNRTVKELGFLGALVNDYQQSGADNDTLLYYDQPEYDVFWQMVTDLDVPVYFHPRTNVEPILSLVYSHGFGLEGPAQEFAATLSTHILGLCTNGVFDRFPTLKIIVGHLGERIPSDLFRIDEQLLRQVPLGIPMQRNVSSYWLTNLFETTSGNFATALLQFHASQIGLDRIMHSIDYPFALIEEGQEWVDSLTDVLGEDEQLQLKRGLAISMLKLDD</sequence>
<dbReference type="InterPro" id="IPR006680">
    <property type="entry name" value="Amidohydro-rel"/>
</dbReference>
<evidence type="ECO:0000259" key="5">
    <source>
        <dbReference type="Pfam" id="PF04909"/>
    </source>
</evidence>
<dbReference type="GeneID" id="66113082"/>
<dbReference type="EMBL" id="MU250523">
    <property type="protein sequence ID" value="KAG7453232.1"/>
    <property type="molecule type" value="Genomic_DNA"/>
</dbReference>
<dbReference type="PANTHER" id="PTHR21240">
    <property type="entry name" value="2-AMINO-3-CARBOXYLMUCONATE-6-SEMIALDEHYDE DECARBOXYLASE"/>
    <property type="match status" value="1"/>
</dbReference>
<evidence type="ECO:0000313" key="6">
    <source>
        <dbReference type="EMBL" id="KAG7453232.1"/>
    </source>
</evidence>
<dbReference type="GO" id="GO:0016831">
    <property type="term" value="F:carboxy-lyase activity"/>
    <property type="evidence" value="ECO:0007669"/>
    <property type="project" value="UniProtKB-KW"/>
</dbReference>